<protein>
    <submittedName>
        <fullName evidence="1">Uncharacterized protein</fullName>
    </submittedName>
</protein>
<dbReference type="EMBL" id="JAUSUZ010000001">
    <property type="protein sequence ID" value="MDQ0366870.1"/>
    <property type="molecule type" value="Genomic_DNA"/>
</dbReference>
<gene>
    <name evidence="1" type="ORF">J2S42_003539</name>
</gene>
<reference evidence="1 2" key="1">
    <citation type="submission" date="2023-07" db="EMBL/GenBank/DDBJ databases">
        <title>Sequencing the genomes of 1000 actinobacteria strains.</title>
        <authorList>
            <person name="Klenk H.-P."/>
        </authorList>
    </citation>
    <scope>NUCLEOTIDE SEQUENCE [LARGE SCALE GENOMIC DNA]</scope>
    <source>
        <strain evidence="1 2">DSM 44709</strain>
    </source>
</reference>
<keyword evidence="2" id="KW-1185">Reference proteome</keyword>
<dbReference type="AlphaFoldDB" id="A0AAE4AXC7"/>
<organism evidence="1 2">
    <name type="scientific">Catenuloplanes indicus</name>
    <dbReference type="NCBI Taxonomy" id="137267"/>
    <lineage>
        <taxon>Bacteria</taxon>
        <taxon>Bacillati</taxon>
        <taxon>Actinomycetota</taxon>
        <taxon>Actinomycetes</taxon>
        <taxon>Micromonosporales</taxon>
        <taxon>Micromonosporaceae</taxon>
        <taxon>Catenuloplanes</taxon>
    </lineage>
</organism>
<dbReference type="Proteomes" id="UP001240236">
    <property type="component" value="Unassembled WGS sequence"/>
</dbReference>
<comment type="caution">
    <text evidence="1">The sequence shown here is derived from an EMBL/GenBank/DDBJ whole genome shotgun (WGS) entry which is preliminary data.</text>
</comment>
<proteinExistence type="predicted"/>
<dbReference type="RefSeq" id="WP_307240508.1">
    <property type="nucleotide sequence ID" value="NZ_JAUSUZ010000001.1"/>
</dbReference>
<sequence>MECSVAQRAGGSVLTGGRAWVVSSAGVDEEGAGQVITSDRSGTAHDAAVRRLVDVVRDHVRLIDTGGPRPPGWRYPSVFHFLLAHGRVFTPAPRPPGLDKMPDGACRVNAAHAARTYGEHDLVYAGGMAAYHRPGVAVHLPHAWCVTRDGTAVDPTWDADGGTIAYFGVPLADRTLWPAYGEGLLEDFMRCAPLLRDGFSEAAYAPRGHGIT</sequence>
<evidence type="ECO:0000313" key="2">
    <source>
        <dbReference type="Proteomes" id="UP001240236"/>
    </source>
</evidence>
<name>A0AAE4AXC7_9ACTN</name>
<accession>A0AAE4AXC7</accession>
<evidence type="ECO:0000313" key="1">
    <source>
        <dbReference type="EMBL" id="MDQ0366870.1"/>
    </source>
</evidence>